<dbReference type="InterPro" id="IPR001193">
    <property type="entry name" value="MBTPS2"/>
</dbReference>
<dbReference type="GO" id="GO:0004222">
    <property type="term" value="F:metalloendopeptidase activity"/>
    <property type="evidence" value="ECO:0007669"/>
    <property type="project" value="InterPro"/>
</dbReference>
<dbReference type="Proteomes" id="UP000320176">
    <property type="component" value="Unassembled WGS sequence"/>
</dbReference>
<feature type="transmembrane region" description="Helical" evidence="1">
    <location>
        <begin position="426"/>
        <end position="445"/>
    </location>
</feature>
<gene>
    <name evidence="2" type="ORF">Pla52n_27640</name>
</gene>
<dbReference type="RefSeq" id="WP_146520090.1">
    <property type="nucleotide sequence ID" value="NZ_CP151726.1"/>
</dbReference>
<dbReference type="PANTHER" id="PTHR13325">
    <property type="entry name" value="PROTEASE M50 MEMBRANE-BOUND TRANSCRIPTION FACTOR SITE 2 PROTEASE"/>
    <property type="match status" value="1"/>
</dbReference>
<feature type="transmembrane region" description="Helical" evidence="1">
    <location>
        <begin position="157"/>
        <end position="178"/>
    </location>
</feature>
<feature type="transmembrane region" description="Helical" evidence="1">
    <location>
        <begin position="253"/>
        <end position="278"/>
    </location>
</feature>
<feature type="transmembrane region" description="Helical" evidence="1">
    <location>
        <begin position="284"/>
        <end position="305"/>
    </location>
</feature>
<organism evidence="2 3">
    <name type="scientific">Stieleria varia</name>
    <dbReference type="NCBI Taxonomy" id="2528005"/>
    <lineage>
        <taxon>Bacteria</taxon>
        <taxon>Pseudomonadati</taxon>
        <taxon>Planctomycetota</taxon>
        <taxon>Planctomycetia</taxon>
        <taxon>Pirellulales</taxon>
        <taxon>Pirellulaceae</taxon>
        <taxon>Stieleria</taxon>
    </lineage>
</organism>
<keyword evidence="3" id="KW-1185">Reference proteome</keyword>
<evidence type="ECO:0000256" key="1">
    <source>
        <dbReference type="SAM" id="Phobius"/>
    </source>
</evidence>
<dbReference type="EMBL" id="SJPN01000003">
    <property type="protein sequence ID" value="TWU04721.1"/>
    <property type="molecule type" value="Genomic_DNA"/>
</dbReference>
<dbReference type="AlphaFoldDB" id="A0A5C6AZ71"/>
<feature type="transmembrane region" description="Helical" evidence="1">
    <location>
        <begin position="221"/>
        <end position="241"/>
    </location>
</feature>
<dbReference type="PANTHER" id="PTHR13325:SF3">
    <property type="entry name" value="MEMBRANE-BOUND TRANSCRIPTION FACTOR SITE-2 PROTEASE"/>
    <property type="match status" value="1"/>
</dbReference>
<dbReference type="OrthoDB" id="9759690at2"/>
<protein>
    <submittedName>
        <fullName evidence="2">Peptidase family M50</fullName>
    </submittedName>
</protein>
<feature type="transmembrane region" description="Helical" evidence="1">
    <location>
        <begin position="389"/>
        <end position="414"/>
    </location>
</feature>
<evidence type="ECO:0000313" key="3">
    <source>
        <dbReference type="Proteomes" id="UP000320176"/>
    </source>
</evidence>
<comment type="caution">
    <text evidence="2">The sequence shown here is derived from an EMBL/GenBank/DDBJ whole genome shotgun (WGS) entry which is preliminary data.</text>
</comment>
<dbReference type="GO" id="GO:0031293">
    <property type="term" value="P:membrane protein intracellular domain proteolysis"/>
    <property type="evidence" value="ECO:0007669"/>
    <property type="project" value="TreeGrafter"/>
</dbReference>
<reference evidence="2 3" key="1">
    <citation type="submission" date="2019-02" db="EMBL/GenBank/DDBJ databases">
        <title>Deep-cultivation of Planctomycetes and their phenomic and genomic characterization uncovers novel biology.</title>
        <authorList>
            <person name="Wiegand S."/>
            <person name="Jogler M."/>
            <person name="Boedeker C."/>
            <person name="Pinto D."/>
            <person name="Vollmers J."/>
            <person name="Rivas-Marin E."/>
            <person name="Kohn T."/>
            <person name="Peeters S.H."/>
            <person name="Heuer A."/>
            <person name="Rast P."/>
            <person name="Oberbeckmann S."/>
            <person name="Bunk B."/>
            <person name="Jeske O."/>
            <person name="Meyerdierks A."/>
            <person name="Storesund J.E."/>
            <person name="Kallscheuer N."/>
            <person name="Luecker S."/>
            <person name="Lage O.M."/>
            <person name="Pohl T."/>
            <person name="Merkel B.J."/>
            <person name="Hornburger P."/>
            <person name="Mueller R.-W."/>
            <person name="Bruemmer F."/>
            <person name="Labrenz M."/>
            <person name="Spormann A.M."/>
            <person name="Op Den Camp H."/>
            <person name="Overmann J."/>
            <person name="Amann R."/>
            <person name="Jetten M.S.M."/>
            <person name="Mascher T."/>
            <person name="Medema M.H."/>
            <person name="Devos D.P."/>
            <person name="Kaster A.-K."/>
            <person name="Ovreas L."/>
            <person name="Rohde M."/>
            <person name="Galperin M.Y."/>
            <person name="Jogler C."/>
        </authorList>
    </citation>
    <scope>NUCLEOTIDE SEQUENCE [LARGE SCALE GENOMIC DNA]</scope>
    <source>
        <strain evidence="2 3">Pla52n</strain>
    </source>
</reference>
<dbReference type="GO" id="GO:0005737">
    <property type="term" value="C:cytoplasm"/>
    <property type="evidence" value="ECO:0007669"/>
    <property type="project" value="TreeGrafter"/>
</dbReference>
<sequence length="742" mass="82119">MNDIHHLQDASTFELGDARLRLRETLRFSLQQGRYLTSYLIEDTSSGSFYRVGKAEYTFLSLLDGKTTLATAMSMTCGILGEDALSEQEAAQLCKWLVESGLAVTKASTSASRQRKVRREAADTKLQQQLNPISVRIPLGNPARLVDKLTSVARYVITWPMGIAWVATMLWAIVSFAAESERFSLSQLNIHSRDTWIWFGITWCVLKLIHESAHAVACHRFGGRVAGCGVLFLLLIPLPYVDVTSAWRFSNKYHRILVSAAGMLAETWLAAIATLVWVRVGPGMTSQICVNMMLAAGVNTLLFNLNPLMKFDGYHMLADWLELPNLAKHGQHFVNGIGRQVFIGLPSRPIPWAGRRGAIVRAYGVGAFVWRIIICFSLILGAANLLPGIGFVIAVFAVGLWVAIPTVGLLRFIVRGSEFEQPDRKRFGMCLGTIVTACVLSGILLPAPTVITAPITIAYEPGAVVRSVTSGFVETVHVSTQDLVKRGTPLITLRNDELISRRDQLATQLRESRLTASGVRSSGEVSLWQVENENVLAYEKQLAELDREINELTIRAPLDGEVILMEEVELPGKFVRAGQELLHMGHPDHKEAIALVSQDDGQSLTGVVDKEVQIRIWGQDDLSRGMIRKITPRVQNDLPHFAFAGAYGGPLAVVDRGQFEETRSHATVGEGAKRQGKPSAELLLLEPRYAMHVTLPAKESCRVRSGQTGLVHMRQRQESLGSYVWRHLLRWISVRIDSTHGI</sequence>
<keyword evidence="1" id="KW-0812">Transmembrane</keyword>
<evidence type="ECO:0000313" key="2">
    <source>
        <dbReference type="EMBL" id="TWU04721.1"/>
    </source>
</evidence>
<accession>A0A5C6AZ71</accession>
<keyword evidence="1" id="KW-1133">Transmembrane helix</keyword>
<name>A0A5C6AZ71_9BACT</name>
<feature type="transmembrane region" description="Helical" evidence="1">
    <location>
        <begin position="362"/>
        <end position="383"/>
    </location>
</feature>
<keyword evidence="1" id="KW-0472">Membrane</keyword>
<dbReference type="GO" id="GO:0016020">
    <property type="term" value="C:membrane"/>
    <property type="evidence" value="ECO:0007669"/>
    <property type="project" value="InterPro"/>
</dbReference>
<proteinExistence type="predicted"/>